<dbReference type="InterPro" id="IPR051634">
    <property type="entry name" value="Extended_Synaptotagmin"/>
</dbReference>
<name>A0A1Y2HNH7_9FUNG</name>
<organism evidence="2 3">
    <name type="scientific">Catenaria anguillulae PL171</name>
    <dbReference type="NCBI Taxonomy" id="765915"/>
    <lineage>
        <taxon>Eukaryota</taxon>
        <taxon>Fungi</taxon>
        <taxon>Fungi incertae sedis</taxon>
        <taxon>Blastocladiomycota</taxon>
        <taxon>Blastocladiomycetes</taxon>
        <taxon>Blastocladiales</taxon>
        <taxon>Catenariaceae</taxon>
        <taxon>Catenaria</taxon>
    </lineage>
</organism>
<dbReference type="STRING" id="765915.A0A1Y2HNH7"/>
<reference evidence="2 3" key="1">
    <citation type="submission" date="2016-07" db="EMBL/GenBank/DDBJ databases">
        <title>Pervasive Adenine N6-methylation of Active Genes in Fungi.</title>
        <authorList>
            <consortium name="DOE Joint Genome Institute"/>
            <person name="Mondo S.J."/>
            <person name="Dannebaum R.O."/>
            <person name="Kuo R.C."/>
            <person name="Labutti K."/>
            <person name="Haridas S."/>
            <person name="Kuo A."/>
            <person name="Salamov A."/>
            <person name="Ahrendt S.R."/>
            <person name="Lipzen A."/>
            <person name="Sullivan W."/>
            <person name="Andreopoulos W.B."/>
            <person name="Clum A."/>
            <person name="Lindquist E."/>
            <person name="Daum C."/>
            <person name="Ramamoorthy G.K."/>
            <person name="Gryganskyi A."/>
            <person name="Culley D."/>
            <person name="Magnuson J.K."/>
            <person name="James T.Y."/>
            <person name="O'Malley M.A."/>
            <person name="Stajich J.E."/>
            <person name="Spatafora J.W."/>
            <person name="Visel A."/>
            <person name="Grigoriev I.V."/>
        </authorList>
    </citation>
    <scope>NUCLEOTIDE SEQUENCE [LARGE SCALE GENOMIC DNA]</scope>
    <source>
        <strain evidence="2 3">PL171</strain>
    </source>
</reference>
<dbReference type="AlphaFoldDB" id="A0A1Y2HNH7"/>
<proteinExistence type="predicted"/>
<feature type="domain" description="C2" evidence="1">
    <location>
        <begin position="10"/>
        <end position="118"/>
    </location>
</feature>
<dbReference type="PROSITE" id="PS50004">
    <property type="entry name" value="C2"/>
    <property type="match status" value="1"/>
</dbReference>
<dbReference type="InterPro" id="IPR000008">
    <property type="entry name" value="C2_dom"/>
</dbReference>
<keyword evidence="3" id="KW-1185">Reference proteome</keyword>
<comment type="caution">
    <text evidence="2">The sequence shown here is derived from an EMBL/GenBank/DDBJ whole genome shotgun (WGS) entry which is preliminary data.</text>
</comment>
<dbReference type="PANTHER" id="PTHR45761:SF1">
    <property type="entry name" value="EXTENDED SYNAPTOTAGMIN-LIKE PROTEIN 2, ISOFORM C"/>
    <property type="match status" value="1"/>
</dbReference>
<sequence>MLATGNAAHTYGKPTMAITHIDSVEITVVEARNLIAGDRFTKNDPYVKIRSGLHDKSTKVQSGTNPVFNEVVKIEASHLSDKLVFEVYDKDPGRDDLLGKFELPLDELRRSGNMDRWFTLADKHGKMGNNGELHLILRPRGHN</sequence>
<dbReference type="OrthoDB" id="270970at2759"/>
<accession>A0A1Y2HNH7</accession>
<dbReference type="EMBL" id="MCFL01000018">
    <property type="protein sequence ID" value="ORZ36138.1"/>
    <property type="molecule type" value="Genomic_DNA"/>
</dbReference>
<evidence type="ECO:0000259" key="1">
    <source>
        <dbReference type="PROSITE" id="PS50004"/>
    </source>
</evidence>
<gene>
    <name evidence="2" type="ORF">BCR44DRAFT_1499016</name>
</gene>
<evidence type="ECO:0000313" key="3">
    <source>
        <dbReference type="Proteomes" id="UP000193411"/>
    </source>
</evidence>
<dbReference type="Proteomes" id="UP000193411">
    <property type="component" value="Unassembled WGS sequence"/>
</dbReference>
<evidence type="ECO:0000313" key="2">
    <source>
        <dbReference type="EMBL" id="ORZ36138.1"/>
    </source>
</evidence>
<dbReference type="PANTHER" id="PTHR45761">
    <property type="entry name" value="EXTENDED SYNAPTOTAGMIN-LIKE PROTEIN 2, ISOFORM C"/>
    <property type="match status" value="1"/>
</dbReference>
<protein>
    <submittedName>
        <fullName evidence="2">C2 domain-containing protein</fullName>
    </submittedName>
</protein>
<dbReference type="Gene3D" id="2.60.40.150">
    <property type="entry name" value="C2 domain"/>
    <property type="match status" value="1"/>
</dbReference>
<dbReference type="InterPro" id="IPR035892">
    <property type="entry name" value="C2_domain_sf"/>
</dbReference>
<dbReference type="SMART" id="SM00239">
    <property type="entry name" value="C2"/>
    <property type="match status" value="1"/>
</dbReference>
<dbReference type="Pfam" id="PF00168">
    <property type="entry name" value="C2"/>
    <property type="match status" value="1"/>
</dbReference>
<dbReference type="SUPFAM" id="SSF49562">
    <property type="entry name" value="C2 domain (Calcium/lipid-binding domain, CaLB)"/>
    <property type="match status" value="1"/>
</dbReference>